<protein>
    <submittedName>
        <fullName evidence="1">Uncharacterized protein</fullName>
    </submittedName>
</protein>
<dbReference type="Proteomes" id="UP000595437">
    <property type="component" value="Chromosome 2"/>
</dbReference>
<dbReference type="OrthoDB" id="6380262at2759"/>
<dbReference type="AlphaFoldDB" id="A0A7T8QXE7"/>
<gene>
    <name evidence="1" type="ORF">FKW44_003847</name>
</gene>
<proteinExistence type="predicted"/>
<organism evidence="1 2">
    <name type="scientific">Caligus rogercresseyi</name>
    <name type="common">Sea louse</name>
    <dbReference type="NCBI Taxonomy" id="217165"/>
    <lineage>
        <taxon>Eukaryota</taxon>
        <taxon>Metazoa</taxon>
        <taxon>Ecdysozoa</taxon>
        <taxon>Arthropoda</taxon>
        <taxon>Crustacea</taxon>
        <taxon>Multicrustacea</taxon>
        <taxon>Hexanauplia</taxon>
        <taxon>Copepoda</taxon>
        <taxon>Siphonostomatoida</taxon>
        <taxon>Caligidae</taxon>
        <taxon>Caligus</taxon>
    </lineage>
</organism>
<keyword evidence="2" id="KW-1185">Reference proteome</keyword>
<reference evidence="2" key="1">
    <citation type="submission" date="2021-01" db="EMBL/GenBank/DDBJ databases">
        <title>Caligus Genome Assembly.</title>
        <authorList>
            <person name="Gallardo-Escarate C."/>
        </authorList>
    </citation>
    <scope>NUCLEOTIDE SEQUENCE [LARGE SCALE GENOMIC DNA]</scope>
</reference>
<accession>A0A7T8QXE7</accession>
<name>A0A7T8QXE7_CALRO</name>
<evidence type="ECO:0000313" key="2">
    <source>
        <dbReference type="Proteomes" id="UP000595437"/>
    </source>
</evidence>
<dbReference type="EMBL" id="CP045891">
    <property type="protein sequence ID" value="QQP58503.1"/>
    <property type="molecule type" value="Genomic_DNA"/>
</dbReference>
<sequence>MKATEALGVDGIPVSVLKKGIEVLAGPIAHLVNRSLASGTVRPHSKCPMCTRFQGQGQVCD</sequence>
<evidence type="ECO:0000313" key="1">
    <source>
        <dbReference type="EMBL" id="QQP58503.1"/>
    </source>
</evidence>